<dbReference type="RefSeq" id="WP_307433896.1">
    <property type="nucleotide sequence ID" value="NZ_JAUSVK010000001.1"/>
</dbReference>
<dbReference type="InterPro" id="IPR025997">
    <property type="entry name" value="SBP_2_dom"/>
</dbReference>
<dbReference type="PANTHER" id="PTHR46847">
    <property type="entry name" value="D-ALLOSE-BINDING PERIPLASMIC PROTEIN-RELATED"/>
    <property type="match status" value="1"/>
</dbReference>
<comment type="subcellular location">
    <subcellularLocation>
        <location evidence="1">Cell envelope</location>
    </subcellularLocation>
</comment>
<dbReference type="CDD" id="cd06320">
    <property type="entry name" value="PBP1_allose_binding"/>
    <property type="match status" value="1"/>
</dbReference>
<accession>A0ABU0FLB1</accession>
<organism evidence="6 7">
    <name type="scientific">Labrys monachus</name>
    <dbReference type="NCBI Taxonomy" id="217067"/>
    <lineage>
        <taxon>Bacteria</taxon>
        <taxon>Pseudomonadati</taxon>
        <taxon>Pseudomonadota</taxon>
        <taxon>Alphaproteobacteria</taxon>
        <taxon>Hyphomicrobiales</taxon>
        <taxon>Xanthobacteraceae</taxon>
        <taxon>Labrys</taxon>
    </lineage>
</organism>
<dbReference type="EMBL" id="JAUSVK010000001">
    <property type="protein sequence ID" value="MDQ0395316.1"/>
    <property type="molecule type" value="Genomic_DNA"/>
</dbReference>
<dbReference type="Proteomes" id="UP001237448">
    <property type="component" value="Unassembled WGS sequence"/>
</dbReference>
<dbReference type="PROSITE" id="PS51257">
    <property type="entry name" value="PROKAR_LIPOPROTEIN"/>
    <property type="match status" value="1"/>
</dbReference>
<comment type="caution">
    <text evidence="6">The sequence shown here is derived from an EMBL/GenBank/DDBJ whole genome shotgun (WGS) entry which is preliminary data.</text>
</comment>
<reference evidence="6 7" key="1">
    <citation type="submission" date="2023-07" db="EMBL/GenBank/DDBJ databases">
        <title>Genomic Encyclopedia of Type Strains, Phase IV (KMG-IV): sequencing the most valuable type-strain genomes for metagenomic binning, comparative biology and taxonomic classification.</title>
        <authorList>
            <person name="Goeker M."/>
        </authorList>
    </citation>
    <scope>NUCLEOTIDE SEQUENCE [LARGE SCALE GENOMIC DNA]</scope>
    <source>
        <strain evidence="6 7">DSM 5896</strain>
    </source>
</reference>
<dbReference type="PANTHER" id="PTHR46847:SF1">
    <property type="entry name" value="D-ALLOSE-BINDING PERIPLASMIC PROTEIN-RELATED"/>
    <property type="match status" value="1"/>
</dbReference>
<name>A0ABU0FLB1_9HYPH</name>
<feature type="domain" description="Periplasmic binding protein" evidence="5">
    <location>
        <begin position="61"/>
        <end position="312"/>
    </location>
</feature>
<dbReference type="InterPro" id="IPR028082">
    <property type="entry name" value="Peripla_BP_I"/>
</dbReference>
<gene>
    <name evidence="6" type="ORF">J3R73_005108</name>
</gene>
<evidence type="ECO:0000256" key="1">
    <source>
        <dbReference type="ARBA" id="ARBA00004196"/>
    </source>
</evidence>
<proteinExistence type="inferred from homology"/>
<sequence>MSVRRDLLVATATLAGLLACTAARSAETCSAYPTGTADKIESTAIEARFGATPKPGKALRFAYVSKTLINEFWQDVAAGVKSEAGKYGVKVDVQAAKDEASMVEQLNLAQTMASQKPDALLLSPQSDSNLAPVIKAARAANIPTIIIDDARTQGASVYIGTDQVQIGGQAATFLHDSFPAGGKVAQIEGMAGSPNARLRMQGFRTQLQAYPNLQLVASQPGNWDRLTALNATANILRQHPDLVGVYANNDGMALGVYEAVKNAGAAGKVAVVGTDGIPEAKKSIAAGAMRATVAEFPVEEGRLGVDVALRLIGCQPIPPWVLSPQAVITKDNVAKYPDTHVD</sequence>
<evidence type="ECO:0000313" key="6">
    <source>
        <dbReference type="EMBL" id="MDQ0395316.1"/>
    </source>
</evidence>
<comment type="similarity">
    <text evidence="2">Belongs to the bacterial solute-binding protein 2 family.</text>
</comment>
<evidence type="ECO:0000259" key="5">
    <source>
        <dbReference type="Pfam" id="PF13407"/>
    </source>
</evidence>
<feature type="chain" id="PRO_5045684833" evidence="4">
    <location>
        <begin position="26"/>
        <end position="342"/>
    </location>
</feature>
<feature type="signal peptide" evidence="4">
    <location>
        <begin position="1"/>
        <end position="25"/>
    </location>
</feature>
<protein>
    <submittedName>
        <fullName evidence="6">Ribose transport system substrate-binding protein</fullName>
    </submittedName>
</protein>
<keyword evidence="7" id="KW-1185">Reference proteome</keyword>
<keyword evidence="3 4" id="KW-0732">Signal</keyword>
<evidence type="ECO:0000256" key="3">
    <source>
        <dbReference type="ARBA" id="ARBA00022729"/>
    </source>
</evidence>
<evidence type="ECO:0000256" key="2">
    <source>
        <dbReference type="ARBA" id="ARBA00007639"/>
    </source>
</evidence>
<dbReference type="SUPFAM" id="SSF53822">
    <property type="entry name" value="Periplasmic binding protein-like I"/>
    <property type="match status" value="1"/>
</dbReference>
<dbReference type="Gene3D" id="3.40.50.2300">
    <property type="match status" value="2"/>
</dbReference>
<evidence type="ECO:0000313" key="7">
    <source>
        <dbReference type="Proteomes" id="UP001237448"/>
    </source>
</evidence>
<evidence type="ECO:0000256" key="4">
    <source>
        <dbReference type="SAM" id="SignalP"/>
    </source>
</evidence>
<dbReference type="Pfam" id="PF13407">
    <property type="entry name" value="Peripla_BP_4"/>
    <property type="match status" value="1"/>
</dbReference>